<dbReference type="OrthoDB" id="10577638at2759"/>
<accession>A0A843XSP9</accession>
<sequence>MVAADQQAREELEMGGAAVRKPGDHVPVYMPTFEEGLLDDGPREKRFLDFLRAHPSRDWFLKFGLSGRFSPFSLLRRNSSVQR</sequence>
<dbReference type="AlphaFoldDB" id="A0A843XSP9"/>
<feature type="non-terminal residue" evidence="1">
    <location>
        <position position="83"/>
    </location>
</feature>
<proteinExistence type="predicted"/>
<comment type="caution">
    <text evidence="1">The sequence shown here is derived from an EMBL/GenBank/DDBJ whole genome shotgun (WGS) entry which is preliminary data.</text>
</comment>
<evidence type="ECO:0000313" key="1">
    <source>
        <dbReference type="EMBL" id="MQM22914.1"/>
    </source>
</evidence>
<protein>
    <submittedName>
        <fullName evidence="1">Uncharacterized protein</fullName>
    </submittedName>
</protein>
<reference evidence="1" key="1">
    <citation type="submission" date="2017-07" db="EMBL/GenBank/DDBJ databases">
        <title>Taro Niue Genome Assembly and Annotation.</title>
        <authorList>
            <person name="Atibalentja N."/>
            <person name="Keating K."/>
            <person name="Fields C.J."/>
        </authorList>
    </citation>
    <scope>NUCLEOTIDE SEQUENCE</scope>
    <source>
        <strain evidence="1">Niue_2</strain>
        <tissue evidence="1">Leaf</tissue>
    </source>
</reference>
<gene>
    <name evidence="1" type="ORF">Taro_055973</name>
</gene>
<evidence type="ECO:0000313" key="2">
    <source>
        <dbReference type="Proteomes" id="UP000652761"/>
    </source>
</evidence>
<keyword evidence="2" id="KW-1185">Reference proteome</keyword>
<dbReference type="Proteomes" id="UP000652761">
    <property type="component" value="Unassembled WGS sequence"/>
</dbReference>
<dbReference type="EMBL" id="NMUH01014402">
    <property type="protein sequence ID" value="MQM22914.1"/>
    <property type="molecule type" value="Genomic_DNA"/>
</dbReference>
<name>A0A843XSP9_COLES</name>
<organism evidence="1 2">
    <name type="scientific">Colocasia esculenta</name>
    <name type="common">Wild taro</name>
    <name type="synonym">Arum esculentum</name>
    <dbReference type="NCBI Taxonomy" id="4460"/>
    <lineage>
        <taxon>Eukaryota</taxon>
        <taxon>Viridiplantae</taxon>
        <taxon>Streptophyta</taxon>
        <taxon>Embryophyta</taxon>
        <taxon>Tracheophyta</taxon>
        <taxon>Spermatophyta</taxon>
        <taxon>Magnoliopsida</taxon>
        <taxon>Liliopsida</taxon>
        <taxon>Araceae</taxon>
        <taxon>Aroideae</taxon>
        <taxon>Colocasieae</taxon>
        <taxon>Colocasia</taxon>
    </lineage>
</organism>